<dbReference type="AlphaFoldDB" id="A0A8S1HWG0"/>
<evidence type="ECO:0000313" key="2">
    <source>
        <dbReference type="Proteomes" id="UP000835052"/>
    </source>
</evidence>
<comment type="caution">
    <text evidence="1">The sequence shown here is derived from an EMBL/GenBank/DDBJ whole genome shotgun (WGS) entry which is preliminary data.</text>
</comment>
<protein>
    <submittedName>
        <fullName evidence="1">Uncharacterized protein</fullName>
    </submittedName>
</protein>
<proteinExistence type="predicted"/>
<accession>A0A8S1HWG0</accession>
<dbReference type="Proteomes" id="UP000835052">
    <property type="component" value="Unassembled WGS sequence"/>
</dbReference>
<sequence length="87" mass="9311">VGDGWIGDEGAGRRPQRPLRARLMMELAGSSGKVEASGEGLCEAVEAQALSIRLRGCLAPDAYVLVALIALESVWRMTVRCVIGFRP</sequence>
<evidence type="ECO:0000313" key="1">
    <source>
        <dbReference type="EMBL" id="CAD6200271.1"/>
    </source>
</evidence>
<name>A0A8S1HWG0_9PELO</name>
<reference evidence="1" key="1">
    <citation type="submission" date="2020-10" db="EMBL/GenBank/DDBJ databases">
        <authorList>
            <person name="Kikuchi T."/>
        </authorList>
    </citation>
    <scope>NUCLEOTIDE SEQUENCE</scope>
    <source>
        <strain evidence="1">NKZ352</strain>
    </source>
</reference>
<dbReference type="EMBL" id="CAJGYM010000283">
    <property type="protein sequence ID" value="CAD6200271.1"/>
    <property type="molecule type" value="Genomic_DNA"/>
</dbReference>
<feature type="non-terminal residue" evidence="1">
    <location>
        <position position="1"/>
    </location>
</feature>
<keyword evidence="2" id="KW-1185">Reference proteome</keyword>
<organism evidence="1 2">
    <name type="scientific">Caenorhabditis auriculariae</name>
    <dbReference type="NCBI Taxonomy" id="2777116"/>
    <lineage>
        <taxon>Eukaryota</taxon>
        <taxon>Metazoa</taxon>
        <taxon>Ecdysozoa</taxon>
        <taxon>Nematoda</taxon>
        <taxon>Chromadorea</taxon>
        <taxon>Rhabditida</taxon>
        <taxon>Rhabditina</taxon>
        <taxon>Rhabditomorpha</taxon>
        <taxon>Rhabditoidea</taxon>
        <taxon>Rhabditidae</taxon>
        <taxon>Peloderinae</taxon>
        <taxon>Caenorhabditis</taxon>
    </lineage>
</organism>
<gene>
    <name evidence="1" type="ORF">CAUJ_LOCUS16168</name>
</gene>